<dbReference type="NCBIfam" id="NF006847">
    <property type="entry name" value="PRK09358.1-2"/>
    <property type="match status" value="1"/>
</dbReference>
<organism evidence="8 9">
    <name type="scientific">Cellulomonas phragmiteti</name>
    <dbReference type="NCBI Taxonomy" id="478780"/>
    <lineage>
        <taxon>Bacteria</taxon>
        <taxon>Bacillati</taxon>
        <taxon>Actinomycetota</taxon>
        <taxon>Actinomycetes</taxon>
        <taxon>Micrococcales</taxon>
        <taxon>Cellulomonadaceae</taxon>
        <taxon>Cellulomonas</taxon>
    </lineage>
</organism>
<dbReference type="Proteomes" id="UP000614741">
    <property type="component" value="Unassembled WGS sequence"/>
</dbReference>
<dbReference type="NCBIfam" id="TIGR01430">
    <property type="entry name" value="aden_deam"/>
    <property type="match status" value="1"/>
</dbReference>
<name>A0ABQ4DM04_9CELL</name>
<comment type="cofactor">
    <cofactor evidence="1">
        <name>Zn(2+)</name>
        <dbReference type="ChEBI" id="CHEBI:29105"/>
    </cofactor>
</comment>
<evidence type="ECO:0000313" key="9">
    <source>
        <dbReference type="Proteomes" id="UP000614741"/>
    </source>
</evidence>
<dbReference type="EMBL" id="BONP01000011">
    <property type="protein sequence ID" value="GIG40361.1"/>
    <property type="molecule type" value="Genomic_DNA"/>
</dbReference>
<dbReference type="Gene3D" id="3.20.20.140">
    <property type="entry name" value="Metal-dependent hydrolases"/>
    <property type="match status" value="1"/>
</dbReference>
<evidence type="ECO:0000256" key="4">
    <source>
        <dbReference type="ARBA" id="ARBA00022723"/>
    </source>
</evidence>
<dbReference type="EC" id="3.5.4.4" evidence="3"/>
<evidence type="ECO:0000256" key="2">
    <source>
        <dbReference type="ARBA" id="ARBA00006676"/>
    </source>
</evidence>
<evidence type="ECO:0000256" key="5">
    <source>
        <dbReference type="ARBA" id="ARBA00022801"/>
    </source>
</evidence>
<dbReference type="SUPFAM" id="SSF51556">
    <property type="entry name" value="Metallo-dependent hydrolases"/>
    <property type="match status" value="1"/>
</dbReference>
<feature type="domain" description="Adenosine deaminase" evidence="7">
    <location>
        <begin position="18"/>
        <end position="356"/>
    </location>
</feature>
<keyword evidence="4" id="KW-0479">Metal-binding</keyword>
<comment type="similarity">
    <text evidence="2">Belongs to the metallo-dependent hydrolases superfamily. Adenosine and AMP deaminases family.</text>
</comment>
<evidence type="ECO:0000256" key="6">
    <source>
        <dbReference type="ARBA" id="ARBA00022833"/>
    </source>
</evidence>
<reference evidence="8 9" key="1">
    <citation type="submission" date="2021-01" db="EMBL/GenBank/DDBJ databases">
        <title>Whole genome shotgun sequence of Cellulomonas phragmiteti NBRC 110785.</title>
        <authorList>
            <person name="Komaki H."/>
            <person name="Tamura T."/>
        </authorList>
    </citation>
    <scope>NUCLEOTIDE SEQUENCE [LARGE SCALE GENOMIC DNA]</scope>
    <source>
        <strain evidence="8 9">NBRC 110785</strain>
    </source>
</reference>
<dbReference type="InterPro" id="IPR006330">
    <property type="entry name" value="Ado/ade_deaminase"/>
</dbReference>
<comment type="caution">
    <text evidence="8">The sequence shown here is derived from an EMBL/GenBank/DDBJ whole genome shotgun (WGS) entry which is preliminary data.</text>
</comment>
<gene>
    <name evidence="8" type="primary">add2</name>
    <name evidence="8" type="ORF">Cph01nite_21230</name>
</gene>
<keyword evidence="5" id="KW-0378">Hydrolase</keyword>
<proteinExistence type="inferred from homology"/>
<dbReference type="InterPro" id="IPR001365">
    <property type="entry name" value="A_deaminase_dom"/>
</dbReference>
<protein>
    <recommendedName>
        <fullName evidence="3">adenosine deaminase</fullName>
        <ecNumber evidence="3">3.5.4.4</ecNumber>
    </recommendedName>
</protein>
<evidence type="ECO:0000256" key="3">
    <source>
        <dbReference type="ARBA" id="ARBA00012784"/>
    </source>
</evidence>
<dbReference type="PANTHER" id="PTHR11409:SF43">
    <property type="entry name" value="ADENOSINE DEAMINASE"/>
    <property type="match status" value="1"/>
</dbReference>
<dbReference type="Pfam" id="PF00962">
    <property type="entry name" value="A_deaminase"/>
    <property type="match status" value="1"/>
</dbReference>
<accession>A0ABQ4DM04</accession>
<sequence>MTPPDEPVDLDAALRALPKVLLHDHLDGGLRPATVVELAAQVGHDLPTTDPQDLGRWFVEAAGSGSLPRYLETFVHTLAVMQSADGLRRVAREAVLDLAADGVVYAEERYAPEQHLQGGLTLQQVVDAVREGFAEGEALARADGHDIRVVQVLSAMRQADRSGEIALLALANRDAGVVAFDIAGPEDGFPPSRHAGAFRVLRDACFPTTVHAGEAAGLDSLAEALHVAGAVRLGHGVRVADDVHAVPGGGWRLGLLAHWVRDRRVPLEVCPSSNLQTGAATSVADHPVTSLRRAGFEVTVNTDNRLQSGTSLSRELALLVREAGWTLDDVVDVTVTAARHTFLHDDERRALVDRIVRPASTPGTARPGRHRA</sequence>
<dbReference type="InterPro" id="IPR032466">
    <property type="entry name" value="Metal_Hydrolase"/>
</dbReference>
<dbReference type="RefSeq" id="WP_239069190.1">
    <property type="nucleotide sequence ID" value="NZ_BONP01000011.1"/>
</dbReference>
<evidence type="ECO:0000313" key="8">
    <source>
        <dbReference type="EMBL" id="GIG40361.1"/>
    </source>
</evidence>
<evidence type="ECO:0000259" key="7">
    <source>
        <dbReference type="Pfam" id="PF00962"/>
    </source>
</evidence>
<keyword evidence="9" id="KW-1185">Reference proteome</keyword>
<dbReference type="PANTHER" id="PTHR11409">
    <property type="entry name" value="ADENOSINE DEAMINASE"/>
    <property type="match status" value="1"/>
</dbReference>
<evidence type="ECO:0000256" key="1">
    <source>
        <dbReference type="ARBA" id="ARBA00001947"/>
    </source>
</evidence>
<keyword evidence="6" id="KW-0862">Zinc</keyword>